<feature type="compositionally biased region" description="Basic and acidic residues" evidence="1">
    <location>
        <begin position="376"/>
        <end position="387"/>
    </location>
</feature>
<sequence>MVDSKSDPPDRRASKSQIPKRSIPHHLSITAAKSKRFVQSARGRLQNQRASDSEISPQVPNRPSQVDLMRPSSDNVSRIPKAANLHKPLPSRPVLQYQRQSIHTEGRTLLDAIDHRAAGLAFPTLLPSGPSGPPPDRPLPPLPNNPAHSTEAPTKVEKDKGPKSSSRASDRVPKPSMFLSTLPMIPQPTKVSSSKHTLVDNNSKAKEVSSQKAKEVSDPKAKAREVKGSVNVEEQCGVQFTNGGRCTRNLLCQIHTKEAKRAVPGRSVSFDILLARYLARNAHEDFRSTMARSDTSSDGGSSWLEAERSRATINYDSTEPRSNVETNIRPPAISAERSRLPRRMFRTRRRLPAGEQGSPSEKKNLGNSRAVMTNATRHEEAPKDPSHAEGSTTAEQSATPSLPNSPHGSSENLAADYQDEIRDDLSLMLEENPAAGQDTENHTGQAQNVVIQAQSNAVVPEHAPEPVLPPLRPPPTYPFARKEKVHRPPPIGFPKLVSSPLSNCINPNDLPSPPRSFSRVAPGSASFVASEDVPSVESGEETLPLPKQMRPFTTDGSPEPVQRNAVEPKDPPLRRLPRRPTLVTPTLDSELERQRSHRGIMGSIPMPPIARRALPLSPLPREKSVANFTARFERSNTERASAGEPDIAEGKAVIEAGGAKDVAVVEPGNAKDDSLVETSDVKDDSLVEPGKAKDSVVPEPNISTDKAITETGNGKETEVAELGGVKDVEAAVERDWNSPRRPSVKDTEFSGPKLKVAAEADSFIFGEAGTHRANYDPISRGKSFVRRMSGNTSFPLARTSTFEEPTTTLDFLSIPGKIKNKEASSGNGVDRLESAQNLEPEPRLSLNSSNALDTKKAANNNESRENTTYKQPTVEDDAESINTMDHPSMASRASNHALNRANSVPAGRIQPTENTIRRGGSQRLDLTTLVLCQEDVISEHERRISRLEDGVAQVSAAMSTLNARVPENLEEQLARPHTTSTTAAVVGSVRRLLNRRSRIPVPSSPTPSQRRHTAVSVREDGLTAEARRLADAMAAVARGTTDQARREELMSVCWFACEAVRRSCEARAALESLNNTLEAMLSDPRINGV</sequence>
<dbReference type="GO" id="GO:0031048">
    <property type="term" value="P:regulatory ncRNA-mediated heterochromatin formation"/>
    <property type="evidence" value="ECO:0007669"/>
    <property type="project" value="TreeGrafter"/>
</dbReference>
<protein>
    <recommendedName>
        <fullName evidence="2">SCA7 domain-containing protein</fullName>
    </recommendedName>
</protein>
<feature type="compositionally biased region" description="Pro residues" evidence="1">
    <location>
        <begin position="130"/>
        <end position="144"/>
    </location>
</feature>
<dbReference type="Pfam" id="PF08313">
    <property type="entry name" value="SCA7"/>
    <property type="match status" value="1"/>
</dbReference>
<feature type="compositionally biased region" description="Polar residues" evidence="1">
    <location>
        <begin position="389"/>
        <end position="412"/>
    </location>
</feature>
<dbReference type="PANTHER" id="PTHR47805">
    <property type="entry name" value="SAGA-ASSOCIATED FACTOR 73"/>
    <property type="match status" value="1"/>
</dbReference>
<dbReference type="GO" id="GO:1904802">
    <property type="term" value="P:RITS complex assembly"/>
    <property type="evidence" value="ECO:0007669"/>
    <property type="project" value="TreeGrafter"/>
</dbReference>
<dbReference type="GO" id="GO:0000124">
    <property type="term" value="C:SAGA complex"/>
    <property type="evidence" value="ECO:0007669"/>
    <property type="project" value="InterPro"/>
</dbReference>
<feature type="region of interest" description="Disordered" evidence="1">
    <location>
        <begin position="312"/>
        <end position="412"/>
    </location>
</feature>
<feature type="compositionally biased region" description="Basic and acidic residues" evidence="1">
    <location>
        <begin position="203"/>
        <end position="222"/>
    </location>
</feature>
<feature type="region of interest" description="Disordered" evidence="1">
    <location>
        <begin position="674"/>
        <end position="699"/>
    </location>
</feature>
<feature type="region of interest" description="Disordered" evidence="1">
    <location>
        <begin position="1"/>
        <end position="92"/>
    </location>
</feature>
<feature type="compositionally biased region" description="Polar residues" evidence="1">
    <location>
        <begin position="845"/>
        <end position="861"/>
    </location>
</feature>
<dbReference type="InterPro" id="IPR013243">
    <property type="entry name" value="SCA7_dom"/>
</dbReference>
<comment type="caution">
    <text evidence="3">The sequence shown here is derived from an EMBL/GenBank/DDBJ whole genome shotgun (WGS) entry which is preliminary data.</text>
</comment>
<feature type="region of interest" description="Disordered" evidence="1">
    <location>
        <begin position="123"/>
        <end position="222"/>
    </location>
</feature>
<reference evidence="3" key="1">
    <citation type="journal article" date="2020" name="Stud. Mycol.">
        <title>101 Dothideomycetes genomes: a test case for predicting lifestyles and emergence of pathogens.</title>
        <authorList>
            <person name="Haridas S."/>
            <person name="Albert R."/>
            <person name="Binder M."/>
            <person name="Bloem J."/>
            <person name="Labutti K."/>
            <person name="Salamov A."/>
            <person name="Andreopoulos B."/>
            <person name="Baker S."/>
            <person name="Barry K."/>
            <person name="Bills G."/>
            <person name="Bluhm B."/>
            <person name="Cannon C."/>
            <person name="Castanera R."/>
            <person name="Culley D."/>
            <person name="Daum C."/>
            <person name="Ezra D."/>
            <person name="Gonzalez J."/>
            <person name="Henrissat B."/>
            <person name="Kuo A."/>
            <person name="Liang C."/>
            <person name="Lipzen A."/>
            <person name="Lutzoni F."/>
            <person name="Magnuson J."/>
            <person name="Mondo S."/>
            <person name="Nolan M."/>
            <person name="Ohm R."/>
            <person name="Pangilinan J."/>
            <person name="Park H.-J."/>
            <person name="Ramirez L."/>
            <person name="Alfaro M."/>
            <person name="Sun H."/>
            <person name="Tritt A."/>
            <person name="Yoshinaga Y."/>
            <person name="Zwiers L.-H."/>
            <person name="Turgeon B."/>
            <person name="Goodwin S."/>
            <person name="Spatafora J."/>
            <person name="Crous P."/>
            <person name="Grigoriev I."/>
        </authorList>
    </citation>
    <scope>NUCLEOTIDE SEQUENCE</scope>
    <source>
        <strain evidence="3">CBS 133067</strain>
    </source>
</reference>
<feature type="domain" description="SCA7" evidence="2">
    <location>
        <begin position="223"/>
        <end position="289"/>
    </location>
</feature>
<name>A0A9P4ILI3_9PEZI</name>
<evidence type="ECO:0000313" key="3">
    <source>
        <dbReference type="EMBL" id="KAF2100336.1"/>
    </source>
</evidence>
<organism evidence="3 4">
    <name type="scientific">Rhizodiscina lignyota</name>
    <dbReference type="NCBI Taxonomy" id="1504668"/>
    <lineage>
        <taxon>Eukaryota</taxon>
        <taxon>Fungi</taxon>
        <taxon>Dikarya</taxon>
        <taxon>Ascomycota</taxon>
        <taxon>Pezizomycotina</taxon>
        <taxon>Dothideomycetes</taxon>
        <taxon>Pleosporomycetidae</taxon>
        <taxon>Aulographales</taxon>
        <taxon>Rhizodiscinaceae</taxon>
        <taxon>Rhizodiscina</taxon>
    </lineage>
</organism>
<dbReference type="Proteomes" id="UP000799772">
    <property type="component" value="Unassembled WGS sequence"/>
</dbReference>
<feature type="compositionally biased region" description="Polar residues" evidence="1">
    <location>
        <begin position="312"/>
        <end position="326"/>
    </location>
</feature>
<feature type="compositionally biased region" description="Basic and acidic residues" evidence="1">
    <location>
        <begin position="154"/>
        <end position="173"/>
    </location>
</feature>
<feature type="compositionally biased region" description="Basic and acidic residues" evidence="1">
    <location>
        <begin position="674"/>
        <end position="696"/>
    </location>
</feature>
<feature type="compositionally biased region" description="Polar residues" evidence="1">
    <location>
        <begin position="45"/>
        <end position="64"/>
    </location>
</feature>
<accession>A0A9P4ILI3</accession>
<dbReference type="AlphaFoldDB" id="A0A9P4ILI3"/>
<keyword evidence="4" id="KW-1185">Reference proteome</keyword>
<evidence type="ECO:0000256" key="1">
    <source>
        <dbReference type="SAM" id="MobiDB-lite"/>
    </source>
</evidence>
<dbReference type="PROSITE" id="PS51505">
    <property type="entry name" value="SCA7"/>
    <property type="match status" value="1"/>
</dbReference>
<feature type="compositionally biased region" description="Basic residues" evidence="1">
    <location>
        <begin position="340"/>
        <end position="351"/>
    </location>
</feature>
<feature type="region of interest" description="Disordered" evidence="1">
    <location>
        <begin position="898"/>
        <end position="917"/>
    </location>
</feature>
<dbReference type="InterPro" id="IPR037804">
    <property type="entry name" value="SGF73"/>
</dbReference>
<feature type="region of interest" description="Disordered" evidence="1">
    <location>
        <begin position="514"/>
        <end position="580"/>
    </location>
</feature>
<dbReference type="EMBL" id="ML978124">
    <property type="protein sequence ID" value="KAF2100336.1"/>
    <property type="molecule type" value="Genomic_DNA"/>
</dbReference>
<feature type="compositionally biased region" description="Polar residues" evidence="1">
    <location>
        <begin position="365"/>
        <end position="375"/>
    </location>
</feature>
<dbReference type="OrthoDB" id="21678at2759"/>
<feature type="region of interest" description="Disordered" evidence="1">
    <location>
        <begin position="836"/>
        <end position="876"/>
    </location>
</feature>
<feature type="compositionally biased region" description="Polar residues" evidence="1">
    <location>
        <begin position="189"/>
        <end position="202"/>
    </location>
</feature>
<evidence type="ECO:0000259" key="2">
    <source>
        <dbReference type="PROSITE" id="PS51505"/>
    </source>
</evidence>
<dbReference type="PANTHER" id="PTHR47805:SF1">
    <property type="entry name" value="SAGA-ASSOCIATED FACTOR 73"/>
    <property type="match status" value="1"/>
</dbReference>
<proteinExistence type="predicted"/>
<gene>
    <name evidence="3" type="ORF">NA57DRAFT_54429</name>
</gene>
<dbReference type="GO" id="GO:0006357">
    <property type="term" value="P:regulation of transcription by RNA polymerase II"/>
    <property type="evidence" value="ECO:0007669"/>
    <property type="project" value="TreeGrafter"/>
</dbReference>
<feature type="compositionally biased region" description="Basic and acidic residues" evidence="1">
    <location>
        <begin position="1"/>
        <end position="13"/>
    </location>
</feature>
<evidence type="ECO:0000313" key="4">
    <source>
        <dbReference type="Proteomes" id="UP000799772"/>
    </source>
</evidence>